<evidence type="ECO:0000256" key="3">
    <source>
        <dbReference type="ARBA" id="ARBA00022448"/>
    </source>
</evidence>
<evidence type="ECO:0000256" key="4">
    <source>
        <dbReference type="ARBA" id="ARBA00022475"/>
    </source>
</evidence>
<dbReference type="GO" id="GO:0005886">
    <property type="term" value="C:plasma membrane"/>
    <property type="evidence" value="ECO:0007669"/>
    <property type="project" value="UniProtKB-SubCell"/>
</dbReference>
<feature type="transmembrane region" description="Helical" evidence="12">
    <location>
        <begin position="16"/>
        <end position="35"/>
    </location>
</feature>
<evidence type="ECO:0000256" key="12">
    <source>
        <dbReference type="SAM" id="Phobius"/>
    </source>
</evidence>
<evidence type="ECO:0000256" key="9">
    <source>
        <dbReference type="ARBA" id="ARBA00023136"/>
    </source>
</evidence>
<proteinExistence type="inferred from homology"/>
<keyword evidence="9 12" id="KW-0472">Membrane</keyword>
<dbReference type="OrthoDB" id="6152138at2759"/>
<keyword evidence="14" id="KW-1185">Reference proteome</keyword>
<keyword evidence="10" id="KW-0739">Sodium transport</keyword>
<protein>
    <submittedName>
        <fullName evidence="13">SLC5A8_12</fullName>
    </submittedName>
</protein>
<keyword evidence="4" id="KW-1003">Cell membrane</keyword>
<evidence type="ECO:0000313" key="13">
    <source>
        <dbReference type="EMBL" id="CAG2212425.1"/>
    </source>
</evidence>
<dbReference type="PROSITE" id="PS50283">
    <property type="entry name" value="NA_SOLUT_SYMP_3"/>
    <property type="match status" value="1"/>
</dbReference>
<organism evidence="13 14">
    <name type="scientific">Mytilus edulis</name>
    <name type="common">Blue mussel</name>
    <dbReference type="NCBI Taxonomy" id="6550"/>
    <lineage>
        <taxon>Eukaryota</taxon>
        <taxon>Metazoa</taxon>
        <taxon>Spiralia</taxon>
        <taxon>Lophotrochozoa</taxon>
        <taxon>Mollusca</taxon>
        <taxon>Bivalvia</taxon>
        <taxon>Autobranchia</taxon>
        <taxon>Pteriomorphia</taxon>
        <taxon>Mytilida</taxon>
        <taxon>Mytiloidea</taxon>
        <taxon>Mytilidae</taxon>
        <taxon>Mytilinae</taxon>
        <taxon>Mytilus</taxon>
    </lineage>
</organism>
<feature type="transmembrane region" description="Helical" evidence="12">
    <location>
        <begin position="85"/>
        <end position="105"/>
    </location>
</feature>
<evidence type="ECO:0000256" key="7">
    <source>
        <dbReference type="ARBA" id="ARBA00023053"/>
    </source>
</evidence>
<dbReference type="AlphaFoldDB" id="A0A8S3RV29"/>
<sequence length="156" mass="17390">MKSTLYQRNEFSTLDYVIFVVTLLISLSIGIYNAFKSRYKQSTKEVLLAGGEMGVIPVAFSLFASFISSVSMIGIPAEAYIFDSMVMWGAVAAPISIYLSAYIYIPIFYNLKLTNAYENEYNPWSNIVSANLTPVSGECKIIADTYILANRNNVFP</sequence>
<dbReference type="PANTHER" id="PTHR42985">
    <property type="entry name" value="SODIUM-COUPLED MONOCARBOXYLATE TRANSPORTER"/>
    <property type="match status" value="1"/>
</dbReference>
<evidence type="ECO:0000256" key="8">
    <source>
        <dbReference type="ARBA" id="ARBA00023065"/>
    </source>
</evidence>
<comment type="similarity">
    <text evidence="2 11">Belongs to the sodium:solute symporter (SSF) (TC 2.A.21) family.</text>
</comment>
<evidence type="ECO:0000256" key="1">
    <source>
        <dbReference type="ARBA" id="ARBA00004651"/>
    </source>
</evidence>
<evidence type="ECO:0000256" key="10">
    <source>
        <dbReference type="ARBA" id="ARBA00023201"/>
    </source>
</evidence>
<keyword evidence="6 12" id="KW-1133">Transmembrane helix</keyword>
<dbReference type="EMBL" id="CAJPWZ010001297">
    <property type="protein sequence ID" value="CAG2212425.1"/>
    <property type="molecule type" value="Genomic_DNA"/>
</dbReference>
<evidence type="ECO:0000256" key="11">
    <source>
        <dbReference type="RuleBase" id="RU362091"/>
    </source>
</evidence>
<feature type="transmembrane region" description="Helical" evidence="12">
    <location>
        <begin position="47"/>
        <end position="73"/>
    </location>
</feature>
<evidence type="ECO:0000256" key="2">
    <source>
        <dbReference type="ARBA" id="ARBA00006434"/>
    </source>
</evidence>
<dbReference type="Proteomes" id="UP000683360">
    <property type="component" value="Unassembled WGS sequence"/>
</dbReference>
<dbReference type="GO" id="GO:0015293">
    <property type="term" value="F:symporter activity"/>
    <property type="evidence" value="ECO:0007669"/>
    <property type="project" value="TreeGrafter"/>
</dbReference>
<name>A0A8S3RV29_MYTED</name>
<dbReference type="InterPro" id="IPR001734">
    <property type="entry name" value="Na/solute_symporter"/>
</dbReference>
<dbReference type="InterPro" id="IPR038377">
    <property type="entry name" value="Na/Glc_symporter_sf"/>
</dbReference>
<comment type="caution">
    <text evidence="13">The sequence shown here is derived from an EMBL/GenBank/DDBJ whole genome shotgun (WGS) entry which is preliminary data.</text>
</comment>
<evidence type="ECO:0000256" key="5">
    <source>
        <dbReference type="ARBA" id="ARBA00022692"/>
    </source>
</evidence>
<evidence type="ECO:0000313" key="14">
    <source>
        <dbReference type="Proteomes" id="UP000683360"/>
    </source>
</evidence>
<dbReference type="InterPro" id="IPR051163">
    <property type="entry name" value="Sodium:Solute_Symporter_SSF"/>
</dbReference>
<keyword evidence="5 12" id="KW-0812">Transmembrane</keyword>
<comment type="subcellular location">
    <subcellularLocation>
        <location evidence="1">Cell membrane</location>
        <topology evidence="1">Multi-pass membrane protein</topology>
    </subcellularLocation>
</comment>
<dbReference type="GO" id="GO:0006814">
    <property type="term" value="P:sodium ion transport"/>
    <property type="evidence" value="ECO:0007669"/>
    <property type="project" value="UniProtKB-KW"/>
</dbReference>
<reference evidence="13" key="1">
    <citation type="submission" date="2021-03" db="EMBL/GenBank/DDBJ databases">
        <authorList>
            <person name="Bekaert M."/>
        </authorList>
    </citation>
    <scope>NUCLEOTIDE SEQUENCE</scope>
</reference>
<evidence type="ECO:0000256" key="6">
    <source>
        <dbReference type="ARBA" id="ARBA00022989"/>
    </source>
</evidence>
<dbReference type="Pfam" id="PF00474">
    <property type="entry name" value="SSF"/>
    <property type="match status" value="1"/>
</dbReference>
<dbReference type="Gene3D" id="1.20.1730.10">
    <property type="entry name" value="Sodium/glucose cotransporter"/>
    <property type="match status" value="1"/>
</dbReference>
<keyword evidence="3" id="KW-0813">Transport</keyword>
<dbReference type="PANTHER" id="PTHR42985:SF40">
    <property type="entry name" value="LD47995P-RELATED"/>
    <property type="match status" value="1"/>
</dbReference>
<keyword evidence="7" id="KW-0915">Sodium</keyword>
<gene>
    <name evidence="13" type="ORF">MEDL_26357</name>
</gene>
<accession>A0A8S3RV29</accession>
<keyword evidence="8" id="KW-0406">Ion transport</keyword>